<feature type="coiled-coil region" evidence="1">
    <location>
        <begin position="59"/>
        <end position="86"/>
    </location>
</feature>
<reference evidence="2" key="1">
    <citation type="submission" date="2021-03" db="EMBL/GenBank/DDBJ databases">
        <title>Chromosome level genome of the anhydrobiotic midge Polypedilum vanderplanki.</title>
        <authorList>
            <person name="Yoshida Y."/>
            <person name="Kikawada T."/>
            <person name="Gusev O."/>
        </authorList>
    </citation>
    <scope>NUCLEOTIDE SEQUENCE</scope>
    <source>
        <strain evidence="2">NIAS01</strain>
        <tissue evidence="2">Whole body or cell culture</tissue>
    </source>
</reference>
<dbReference type="AlphaFoldDB" id="A0A9J6BZX0"/>
<keyword evidence="3" id="KW-1185">Reference proteome</keyword>
<dbReference type="EMBL" id="JADBJN010000002">
    <property type="protein sequence ID" value="KAG5675298.1"/>
    <property type="molecule type" value="Genomic_DNA"/>
</dbReference>
<proteinExistence type="predicted"/>
<keyword evidence="1" id="KW-0175">Coiled coil</keyword>
<dbReference type="Proteomes" id="UP001107558">
    <property type="component" value="Chromosome 2"/>
</dbReference>
<gene>
    <name evidence="2" type="ORF">PVAND_005210</name>
</gene>
<comment type="caution">
    <text evidence="2">The sequence shown here is derived from an EMBL/GenBank/DDBJ whole genome shotgun (WGS) entry which is preliminary data.</text>
</comment>
<accession>A0A9J6BZX0</accession>
<evidence type="ECO:0000256" key="1">
    <source>
        <dbReference type="SAM" id="Coils"/>
    </source>
</evidence>
<protein>
    <submittedName>
        <fullName evidence="2">Uncharacterized protein</fullName>
    </submittedName>
</protein>
<evidence type="ECO:0000313" key="3">
    <source>
        <dbReference type="Proteomes" id="UP001107558"/>
    </source>
</evidence>
<organism evidence="2 3">
    <name type="scientific">Polypedilum vanderplanki</name>
    <name type="common">Sleeping chironomid midge</name>
    <dbReference type="NCBI Taxonomy" id="319348"/>
    <lineage>
        <taxon>Eukaryota</taxon>
        <taxon>Metazoa</taxon>
        <taxon>Ecdysozoa</taxon>
        <taxon>Arthropoda</taxon>
        <taxon>Hexapoda</taxon>
        <taxon>Insecta</taxon>
        <taxon>Pterygota</taxon>
        <taxon>Neoptera</taxon>
        <taxon>Endopterygota</taxon>
        <taxon>Diptera</taxon>
        <taxon>Nematocera</taxon>
        <taxon>Chironomoidea</taxon>
        <taxon>Chironomidae</taxon>
        <taxon>Chironominae</taxon>
        <taxon>Polypedilum</taxon>
        <taxon>Polypedilum</taxon>
    </lineage>
</organism>
<name>A0A9J6BZX0_POLVA</name>
<evidence type="ECO:0000313" key="2">
    <source>
        <dbReference type="EMBL" id="KAG5675298.1"/>
    </source>
</evidence>
<sequence length="119" mass="14154">MLRYYIERISSSYVLTRNQNLSNTKPLMAADIKIKELERMNLLLIYQKNQIMIDTSNEILNSKLLINELKENCEQQRKEILNLKKISNQSLKPVEHIDLVEDEQEIIELESTEYLELEE</sequence>